<dbReference type="PANTHER" id="PTHR48203">
    <property type="entry name" value="BNAC01G40110D PROTEIN"/>
    <property type="match status" value="1"/>
</dbReference>
<gene>
    <name evidence="1" type="ORF">ZIOFF_014291</name>
</gene>
<dbReference type="Proteomes" id="UP000734854">
    <property type="component" value="Unassembled WGS sequence"/>
</dbReference>
<dbReference type="InterPro" id="IPR009291">
    <property type="entry name" value="Vps62"/>
</dbReference>
<evidence type="ECO:0000313" key="2">
    <source>
        <dbReference type="Proteomes" id="UP000734854"/>
    </source>
</evidence>
<dbReference type="AlphaFoldDB" id="A0A8J5HH65"/>
<name>A0A8J5HH65_ZINOF</name>
<proteinExistence type="predicted"/>
<protein>
    <recommendedName>
        <fullName evidence="3">Vacuolar protein sorting-associated protein 62</fullName>
    </recommendedName>
</protein>
<dbReference type="EMBL" id="JACMSC010000004">
    <property type="protein sequence ID" value="KAG6524382.1"/>
    <property type="molecule type" value="Genomic_DNA"/>
</dbReference>
<dbReference type="PANTHER" id="PTHR48203:SF1">
    <property type="entry name" value="VACUOLAR PROTEIN SORTING-ASSOCIATED PROTEIN 62"/>
    <property type="match status" value="1"/>
</dbReference>
<evidence type="ECO:0008006" key="3">
    <source>
        <dbReference type="Google" id="ProtNLM"/>
    </source>
</evidence>
<sequence length="563" mass="63579">MERWNWFCWSQGIVPCAYNFEPEPPFFLPSPMPEWPQGGEFAKGTICIGELEVLQITKFECIWNCLSPKEKGKGAVFYKPLLIPDGFFSLGHYCQRCDQPLHGSLLVVRENAQSQQLTGLPALAKPLDYELLWSSDDLQEDYDCGCGYFWLPMPPEGYQELGMLVTSKRNKPSIEEVRCVRVDLTDSSEAHELMIDMEVIFPHLPCQVWKTRPSSRGMSETGIPVGTFCCNTDSSSLDILSAHCLKNLDSSLRGMPNLEQIHALIQHYGPTLMFHPKEDYFPSSVSWFFKNGATLYKKDVKAGEIIDARGSNLPVGGQNDGEYWIDLPDDGDNFVKKGNIETAKLYTHVKPALGGTFTDIAMWIFCPFNGPATIKVGVANFPLSKVGRHIGDWEHYTLRISNFNGELWSIYFSQHSGGEWVDASGLEFIGGNKAIVYSSKSGHASFPHPGNYLQGSEKLGIGVRNDAARSKFFVDSSTRYEIVAAEYLGDVVEEPFWLRYMREWGPTIKYNSRSEIDRILNFLPFNIRNTVENIFNSLPVELYGEEGPTGPKEKNNWVGDERW</sequence>
<keyword evidence="2" id="KW-1185">Reference proteome</keyword>
<dbReference type="Pfam" id="PF06101">
    <property type="entry name" value="Vps62"/>
    <property type="match status" value="1"/>
</dbReference>
<comment type="caution">
    <text evidence="1">The sequence shown here is derived from an EMBL/GenBank/DDBJ whole genome shotgun (WGS) entry which is preliminary data.</text>
</comment>
<evidence type="ECO:0000313" key="1">
    <source>
        <dbReference type="EMBL" id="KAG6524382.1"/>
    </source>
</evidence>
<accession>A0A8J5HH65</accession>
<reference evidence="1 2" key="1">
    <citation type="submission" date="2020-08" db="EMBL/GenBank/DDBJ databases">
        <title>Plant Genome Project.</title>
        <authorList>
            <person name="Zhang R.-G."/>
        </authorList>
    </citation>
    <scope>NUCLEOTIDE SEQUENCE [LARGE SCALE GENOMIC DNA]</scope>
    <source>
        <tissue evidence="1">Rhizome</tissue>
    </source>
</reference>
<dbReference type="OrthoDB" id="188042at2759"/>
<organism evidence="1 2">
    <name type="scientific">Zingiber officinale</name>
    <name type="common">Ginger</name>
    <name type="synonym">Amomum zingiber</name>
    <dbReference type="NCBI Taxonomy" id="94328"/>
    <lineage>
        <taxon>Eukaryota</taxon>
        <taxon>Viridiplantae</taxon>
        <taxon>Streptophyta</taxon>
        <taxon>Embryophyta</taxon>
        <taxon>Tracheophyta</taxon>
        <taxon>Spermatophyta</taxon>
        <taxon>Magnoliopsida</taxon>
        <taxon>Liliopsida</taxon>
        <taxon>Zingiberales</taxon>
        <taxon>Zingiberaceae</taxon>
        <taxon>Zingiber</taxon>
    </lineage>
</organism>